<evidence type="ECO:0000313" key="2">
    <source>
        <dbReference type="EMBL" id="KAK4242481.1"/>
    </source>
</evidence>
<reference evidence="2" key="2">
    <citation type="submission" date="2023-05" db="EMBL/GenBank/DDBJ databases">
        <authorList>
            <consortium name="Lawrence Berkeley National Laboratory"/>
            <person name="Steindorff A."/>
            <person name="Hensen N."/>
            <person name="Bonometti L."/>
            <person name="Westerberg I."/>
            <person name="Brannstrom I.O."/>
            <person name="Guillou S."/>
            <person name="Cros-Aarteil S."/>
            <person name="Calhoun S."/>
            <person name="Haridas S."/>
            <person name="Kuo A."/>
            <person name="Mondo S."/>
            <person name="Pangilinan J."/>
            <person name="Riley R."/>
            <person name="Labutti K."/>
            <person name="Andreopoulos B."/>
            <person name="Lipzen A."/>
            <person name="Chen C."/>
            <person name="Yanf M."/>
            <person name="Daum C."/>
            <person name="Ng V."/>
            <person name="Clum A."/>
            <person name="Ohm R."/>
            <person name="Martin F."/>
            <person name="Silar P."/>
            <person name="Natvig D."/>
            <person name="Lalanne C."/>
            <person name="Gautier V."/>
            <person name="Ament-Velasquez S.L."/>
            <person name="Kruys A."/>
            <person name="Hutchinson M.I."/>
            <person name="Powell A.J."/>
            <person name="Barry K."/>
            <person name="Miller A.N."/>
            <person name="Grigoriev I.V."/>
            <person name="Debuchy R."/>
            <person name="Gladieux P."/>
            <person name="Thoren M.H."/>
            <person name="Johannesson H."/>
        </authorList>
    </citation>
    <scope>NUCLEOTIDE SEQUENCE</scope>
    <source>
        <strain evidence="2">CBS 532.94</strain>
    </source>
</reference>
<keyword evidence="3" id="KW-1185">Reference proteome</keyword>
<name>A0AAN7CI30_9PEZI</name>
<protein>
    <recommendedName>
        <fullName evidence="4">CN hydrolase domain-containing protein</fullName>
    </recommendedName>
</protein>
<feature type="compositionally biased region" description="Polar residues" evidence="1">
    <location>
        <begin position="274"/>
        <end position="283"/>
    </location>
</feature>
<dbReference type="Gene3D" id="3.60.110.10">
    <property type="entry name" value="Carbon-nitrogen hydrolase"/>
    <property type="match status" value="2"/>
</dbReference>
<proteinExistence type="predicted"/>
<reference evidence="2" key="1">
    <citation type="journal article" date="2023" name="Mol. Phylogenet. Evol.">
        <title>Genome-scale phylogeny and comparative genomics of the fungal order Sordariales.</title>
        <authorList>
            <person name="Hensen N."/>
            <person name="Bonometti L."/>
            <person name="Westerberg I."/>
            <person name="Brannstrom I.O."/>
            <person name="Guillou S."/>
            <person name="Cros-Aarteil S."/>
            <person name="Calhoun S."/>
            <person name="Haridas S."/>
            <person name="Kuo A."/>
            <person name="Mondo S."/>
            <person name="Pangilinan J."/>
            <person name="Riley R."/>
            <person name="LaButti K."/>
            <person name="Andreopoulos B."/>
            <person name="Lipzen A."/>
            <person name="Chen C."/>
            <person name="Yan M."/>
            <person name="Daum C."/>
            <person name="Ng V."/>
            <person name="Clum A."/>
            <person name="Steindorff A."/>
            <person name="Ohm R.A."/>
            <person name="Martin F."/>
            <person name="Silar P."/>
            <person name="Natvig D.O."/>
            <person name="Lalanne C."/>
            <person name="Gautier V."/>
            <person name="Ament-Velasquez S.L."/>
            <person name="Kruys A."/>
            <person name="Hutchinson M.I."/>
            <person name="Powell A.J."/>
            <person name="Barry K."/>
            <person name="Miller A.N."/>
            <person name="Grigoriev I.V."/>
            <person name="Debuchy R."/>
            <person name="Gladieux P."/>
            <person name="Hiltunen Thoren M."/>
            <person name="Johannesson H."/>
        </authorList>
    </citation>
    <scope>NUCLEOTIDE SEQUENCE</scope>
    <source>
        <strain evidence="2">CBS 532.94</strain>
    </source>
</reference>
<dbReference type="GO" id="GO:0030163">
    <property type="term" value="P:protein catabolic process"/>
    <property type="evidence" value="ECO:0007669"/>
    <property type="project" value="TreeGrafter"/>
</dbReference>
<organism evidence="2 3">
    <name type="scientific">Achaetomium macrosporum</name>
    <dbReference type="NCBI Taxonomy" id="79813"/>
    <lineage>
        <taxon>Eukaryota</taxon>
        <taxon>Fungi</taxon>
        <taxon>Dikarya</taxon>
        <taxon>Ascomycota</taxon>
        <taxon>Pezizomycotina</taxon>
        <taxon>Sordariomycetes</taxon>
        <taxon>Sordariomycetidae</taxon>
        <taxon>Sordariales</taxon>
        <taxon>Chaetomiaceae</taxon>
        <taxon>Achaetomium</taxon>
    </lineage>
</organism>
<sequence>MRIGCLQFAPQVGDVPGNITRAEAVFSRADPQDLENLDLLVLPEMALSGTDGEKLANYRKSFLYYTDATWAHEGQGFYGGKLGNFGQVAMGICRRSPYKFEAPWDAYEFGFHILRARANLVIMSMAWLTNDERTVFTSRPDAPDFSTLTYWVRRLEPVIQAGSPEETIVVFANRCGTEDEATYAGTSTVLGIKDGEVSVYGILGRGVEELLVVDTDKPPFAKLIDPSEAASLQTTRKKRSPRKTQTQGQVPGRRTRRLCPPQQQQQPPAPSQQGRRSTAIQPGTTTTTSLSLLPASPPAEHSSSQAYARGLRDRLPSAIPIFVDVYTPDEPVWPSDEHEHQHEHYRHGLGATEEVRFGADALLTPSPTASSPLGRLSRGRTRITVAASPSVWGRAVAF</sequence>
<dbReference type="InterPro" id="IPR036526">
    <property type="entry name" value="C-N_Hydrolase_sf"/>
</dbReference>
<dbReference type="PANTHER" id="PTHR11750">
    <property type="entry name" value="PROTEIN N-TERMINAL AMIDASE"/>
    <property type="match status" value="1"/>
</dbReference>
<comment type="caution">
    <text evidence="2">The sequence shown here is derived from an EMBL/GenBank/DDBJ whole genome shotgun (WGS) entry which is preliminary data.</text>
</comment>
<dbReference type="InterPro" id="IPR039703">
    <property type="entry name" value="Nta1"/>
</dbReference>
<evidence type="ECO:0000313" key="3">
    <source>
        <dbReference type="Proteomes" id="UP001303760"/>
    </source>
</evidence>
<accession>A0AAN7CI30</accession>
<dbReference type="GO" id="GO:0070773">
    <property type="term" value="F:protein-N-terminal glutamine amidohydrolase activity"/>
    <property type="evidence" value="ECO:0007669"/>
    <property type="project" value="InterPro"/>
</dbReference>
<feature type="region of interest" description="Disordered" evidence="1">
    <location>
        <begin position="222"/>
        <end position="306"/>
    </location>
</feature>
<feature type="compositionally biased region" description="Low complexity" evidence="1">
    <location>
        <begin position="284"/>
        <end position="294"/>
    </location>
</feature>
<dbReference type="SUPFAM" id="SSF56317">
    <property type="entry name" value="Carbon-nitrogen hydrolase"/>
    <property type="match status" value="1"/>
</dbReference>
<evidence type="ECO:0008006" key="4">
    <source>
        <dbReference type="Google" id="ProtNLM"/>
    </source>
</evidence>
<evidence type="ECO:0000256" key="1">
    <source>
        <dbReference type="SAM" id="MobiDB-lite"/>
    </source>
</evidence>
<dbReference type="AlphaFoldDB" id="A0AAN7CI30"/>
<dbReference type="EMBL" id="MU860007">
    <property type="protein sequence ID" value="KAK4242481.1"/>
    <property type="molecule type" value="Genomic_DNA"/>
</dbReference>
<gene>
    <name evidence="2" type="ORF">C8A03DRAFT_40136</name>
</gene>
<dbReference type="Proteomes" id="UP001303760">
    <property type="component" value="Unassembled WGS sequence"/>
</dbReference>
<dbReference type="GO" id="GO:0008418">
    <property type="term" value="F:protein-N-terminal asparagine amidohydrolase activity"/>
    <property type="evidence" value="ECO:0007669"/>
    <property type="project" value="InterPro"/>
</dbReference>
<dbReference type="PANTHER" id="PTHR11750:SF26">
    <property type="entry name" value="PROTEIN N-TERMINAL AMIDASE"/>
    <property type="match status" value="1"/>
</dbReference>